<feature type="region of interest" description="Disordered" evidence="1">
    <location>
        <begin position="1"/>
        <end position="29"/>
    </location>
</feature>
<accession>A0AAJ8E2J7</accession>
<dbReference type="GeneID" id="84593811"/>
<organism evidence="2">
    <name type="scientific">Aspergillus niger</name>
    <dbReference type="NCBI Taxonomy" id="5061"/>
    <lineage>
        <taxon>Eukaryota</taxon>
        <taxon>Fungi</taxon>
        <taxon>Dikarya</taxon>
        <taxon>Ascomycota</taxon>
        <taxon>Pezizomycotina</taxon>
        <taxon>Eurotiomycetes</taxon>
        <taxon>Eurotiomycetidae</taxon>
        <taxon>Eurotiales</taxon>
        <taxon>Aspergillaceae</taxon>
        <taxon>Aspergillus</taxon>
        <taxon>Aspergillus subgen. Circumdati</taxon>
    </lineage>
</organism>
<protein>
    <submittedName>
        <fullName evidence="2">Uncharacterized protein</fullName>
    </submittedName>
</protein>
<name>A0AAJ8E2J7_ASPNG</name>
<gene>
    <name evidence="2" type="ORF">An19g00310</name>
</gene>
<feature type="compositionally biased region" description="Basic and acidic residues" evidence="1">
    <location>
        <begin position="1"/>
        <end position="16"/>
    </location>
</feature>
<dbReference type="VEuPathDB" id="FungiDB:An19g00310"/>
<proteinExistence type="predicted"/>
<dbReference type="KEGG" id="ang:An19g00310"/>
<sequence>MTDGERLGGNKMKETDSMATSGQGDAGWRVPSQSMTRFICCRQAARALERLEDPIVFLRSQSLIGTPCNWPRWKQLEVDWQSKAVEIAPVGRDGWEGLPFPFQPCRARNSKTMANDSRDYHTVSNTSHTV</sequence>
<dbReference type="RefSeq" id="XP_059605075.1">
    <property type="nucleotide sequence ID" value="XM_059745940.1"/>
</dbReference>
<evidence type="ECO:0000256" key="1">
    <source>
        <dbReference type="SAM" id="MobiDB-lite"/>
    </source>
</evidence>
<feature type="region of interest" description="Disordered" evidence="1">
    <location>
        <begin position="111"/>
        <end position="130"/>
    </location>
</feature>
<reference evidence="2" key="1">
    <citation type="submission" date="2025-02" db="EMBL/GenBank/DDBJ databases">
        <authorList>
            <consortium name="NCBI Genome Project"/>
        </authorList>
    </citation>
    <scope>NUCLEOTIDE SEQUENCE</scope>
</reference>
<evidence type="ECO:0000313" key="2">
    <source>
        <dbReference type="RefSeq" id="XP_059605075.1"/>
    </source>
</evidence>
<dbReference type="AlphaFoldDB" id="A0AAJ8E2J7"/>
<reference evidence="2" key="2">
    <citation type="submission" date="2025-08" db="UniProtKB">
        <authorList>
            <consortium name="RefSeq"/>
        </authorList>
    </citation>
    <scope>IDENTIFICATION</scope>
</reference>